<gene>
    <name evidence="1" type="ORF">K1T71_000223</name>
</gene>
<protein>
    <submittedName>
        <fullName evidence="1">Uncharacterized protein</fullName>
    </submittedName>
</protein>
<organism evidence="1 2">
    <name type="scientific">Dendrolimus kikuchii</name>
    <dbReference type="NCBI Taxonomy" id="765133"/>
    <lineage>
        <taxon>Eukaryota</taxon>
        <taxon>Metazoa</taxon>
        <taxon>Ecdysozoa</taxon>
        <taxon>Arthropoda</taxon>
        <taxon>Hexapoda</taxon>
        <taxon>Insecta</taxon>
        <taxon>Pterygota</taxon>
        <taxon>Neoptera</taxon>
        <taxon>Endopterygota</taxon>
        <taxon>Lepidoptera</taxon>
        <taxon>Glossata</taxon>
        <taxon>Ditrysia</taxon>
        <taxon>Bombycoidea</taxon>
        <taxon>Lasiocampidae</taxon>
        <taxon>Dendrolimus</taxon>
    </lineage>
</organism>
<dbReference type="Proteomes" id="UP000824533">
    <property type="component" value="Linkage Group LG01"/>
</dbReference>
<evidence type="ECO:0000313" key="2">
    <source>
        <dbReference type="Proteomes" id="UP000824533"/>
    </source>
</evidence>
<accession>A0ACC1DIW1</accession>
<reference evidence="1 2" key="1">
    <citation type="journal article" date="2021" name="Front. Genet.">
        <title>Chromosome-Level Genome Assembly Reveals Significant Gene Expansion in the Toll and IMD Signaling Pathways of Dendrolimus kikuchii.</title>
        <authorList>
            <person name="Zhou J."/>
            <person name="Wu P."/>
            <person name="Xiong Z."/>
            <person name="Liu N."/>
            <person name="Zhao N."/>
            <person name="Ji M."/>
            <person name="Qiu Y."/>
            <person name="Yang B."/>
        </authorList>
    </citation>
    <scope>NUCLEOTIDE SEQUENCE [LARGE SCALE GENOMIC DNA]</scope>
    <source>
        <strain evidence="1">Ann1</strain>
    </source>
</reference>
<comment type="caution">
    <text evidence="1">The sequence shown here is derived from an EMBL/GenBank/DDBJ whole genome shotgun (WGS) entry which is preliminary data.</text>
</comment>
<dbReference type="EMBL" id="CM034387">
    <property type="protein sequence ID" value="KAJ0183800.1"/>
    <property type="molecule type" value="Genomic_DNA"/>
</dbReference>
<sequence length="1786" mass="205841">MGPKKGKDVIDENYWRTSIEEAPLDVENWKVKVVMFESAGSDQDRMYLTKFETFAAEERRFVIKNICKTETIFMVNQLGGERKVKDDNLRIFEEAQSFLKDKKDIPSDILALVIKHLILKMKDEYLFIKRQILEVREGMRRESTTMIDKVEVKGTVSVKPSEAVELPPPPPKGKGKKEEPDPALELPALAEGKKYNTSLRIRGEEWRDKVYVDDFPTDGPNIYVAVTGFVDPHLPRCLVKIGIPLTAVVQVRIDASTIKIPSGLLRPTKRGQSQTEILTEKSLLFWEQLQQFRMQKDTADDFKNTAFVLFSPPYWDAESLSGNPDKIYDEICFLMYDLQDLTRQHLHYLDNMDIINIPFETSDARYQRYYHKQIDDIPLECVTIYSVLDSILRTVSMSSALDEETSRSSSSDNMTINQVNKNSSNDAKIEKAEKIVKDVFGRLCKTDIGKKSYRISYGDEYENHKDPIVINYGDFVKNNTFHLGNINLDNIVWSTLLSMPINRLWQNQKRPEGELEAKINFHINVLLSSFDREDIETSELNRLIHILACRKLYNNRSSTRKRHIPSSTVSDFKKVYLKRSVLAEPLPKCTSILHSGSTSTPSFPSITKSEKVSDISYGEDPESKRIRFLFDCPDISELVSAAEIANDKPMSHLIDDFEVFEDFSGINAFQVMLEAFNKFNCVDYKYCEVTDCFILMFYNSHDIDGIAREEWRGHLPTPLCLQDFFDFVLEEHYDWIQNEERVYDETITLKAQSELKDLIDPYALKSCVQDTDVEMDLLMEGSLKYQEIGQIEEPSPDLSIETKIPSSKKNTLSPSSTEPASGSSKKTKSAPTSTPKNLRQGFMASVMDSQTSIQVQMKPFSGYNLGHRRVEVFGKDATYFSKDGTRITSKYTLVIPMNLEYINLNVLPGNSHNEIWVHRALGEFVTSDVIDMCESFRITTKDQVLINIKKQVYQIPLPIVGMTGSETIKPKEDVSNTLSTKLNNFVPLIFESKYFHSVFITWPNGLITESVYENNSPVLSHIKQYYVSTLVKLDEDMRCVTLNGEVIIFKSSGIIEVLKSDGSYIKIMKCVKKIVPDCPDVLVPSETDSEKSKKVKGKPEKSVKDSRGSKAASKSSRILNDDNDKISEEKLIEYELFIEEFEIVETNGLRQKWIADNCFDIEKLLIRTATDYCLGEIFSRRMDGVNILLNKDGVHVATYPNGTRIITNFVIEEQECFPEWTEEEKEYFDLFDSDTIDTDTIKSKASMSQKSNVRTYTYSTSMDSTTTKKLEEEEIKENEQKNGYISVKLIYTIEHPNFTTITINQVNGKISIDSPNNTTVTIDSNNHYNVVLDSVTSAQFDGVNLRVNYEACPECQRNTTCDIKIKTDEMSSVTKIHHNWLKMKDSFDKKIVVDEEGNISLIEEPCSTEMSHPEDMPNPEECESAVNMEEKIIDSKSESSVHAKCKDMYLAKSLRFFVFKRELNCSELVHRSLLEQYKQDCRWQPWCSISQYDTFSDHRTLMSLLTPVYLTETEKWLMDSKLADKPKYLTYKDLKNDCGKGFYHWMRPYARFEANPIKTANVLPARLPRAFVLRILEQQWKETQRNELMGAKELLNAILRYRRIMDADCESILNVPILDPRPEDERRIDEIIQALAHRIYEDLRIRLEDDVQTRIKPTITTKPPLPPEEMSVMGELEEESPDELKTLEEERDNVLKEFEDAEEMSPNLRRYWRRREEEFKEEQFYLYLLREGSVPPYFRNILGGAIWSQMNNAAEDAVTQAERRKMKCICAAEEGTSRTDETLPFM</sequence>
<proteinExistence type="predicted"/>
<evidence type="ECO:0000313" key="1">
    <source>
        <dbReference type="EMBL" id="KAJ0183800.1"/>
    </source>
</evidence>
<keyword evidence="2" id="KW-1185">Reference proteome</keyword>
<name>A0ACC1DIW1_9NEOP</name>